<dbReference type="STRING" id="1784.VC42_18965"/>
<sequence length="302" mass="32379">MVSTQAKEFADFFGALSARSANPNFELGTVRDVIETMHVATTEPEGVSYAEVDAGGVQALWCIPADSDPNRVLLHNHMGGTVVASMYSDRKAAAHIAKAAGARALVLNFRRSPEHKFPAQIEDVRAAYDWLLQQGYQPENIASVGHSIGGNFAVGLAIALRDEGAAMPGAIVSISPWVDLTLSNETYTSNGERDRLLSRPLAEFFRSCWLDGTGVSPDDPRVSLIDADLSGLPPMAVFWGSDEVLAGEDAEFARRAEAAGTEVLAREVEAGQHSFIIGAGWVPEVDDAIAEIGKWLTTKLGR</sequence>
<dbReference type="InterPro" id="IPR050300">
    <property type="entry name" value="GDXG_lipolytic_enzyme"/>
</dbReference>
<dbReference type="PANTHER" id="PTHR48081:SF8">
    <property type="entry name" value="ALPHA_BETA HYDROLASE FOLD-3 DOMAIN-CONTAINING PROTEIN-RELATED"/>
    <property type="match status" value="1"/>
</dbReference>
<evidence type="ECO:0000256" key="1">
    <source>
        <dbReference type="ARBA" id="ARBA00022801"/>
    </source>
</evidence>
<name>A0A1X0Y6U7_MYCSI</name>
<comment type="caution">
    <text evidence="3">The sequence shown here is derived from an EMBL/GenBank/DDBJ whole genome shotgun (WGS) entry which is preliminary data.</text>
</comment>
<dbReference type="AlphaFoldDB" id="A0A1X0Y6U7"/>
<dbReference type="EMBL" id="MZZM01000016">
    <property type="protein sequence ID" value="ORJ60839.1"/>
    <property type="molecule type" value="Genomic_DNA"/>
</dbReference>
<dbReference type="GO" id="GO:0016787">
    <property type="term" value="F:hydrolase activity"/>
    <property type="evidence" value="ECO:0007669"/>
    <property type="project" value="UniProtKB-KW"/>
</dbReference>
<organism evidence="3 4">
    <name type="scientific">Mycobacterium simiae</name>
    <name type="common">Mycobacterium habana</name>
    <dbReference type="NCBI Taxonomy" id="1784"/>
    <lineage>
        <taxon>Bacteria</taxon>
        <taxon>Bacillati</taxon>
        <taxon>Actinomycetota</taxon>
        <taxon>Actinomycetes</taxon>
        <taxon>Mycobacteriales</taxon>
        <taxon>Mycobacteriaceae</taxon>
        <taxon>Mycobacterium</taxon>
        <taxon>Mycobacterium simiae complex</taxon>
    </lineage>
</organism>
<keyword evidence="1 3" id="KW-0378">Hydrolase</keyword>
<evidence type="ECO:0000313" key="4">
    <source>
        <dbReference type="Proteomes" id="UP000193040"/>
    </source>
</evidence>
<proteinExistence type="predicted"/>
<dbReference type="InterPro" id="IPR029058">
    <property type="entry name" value="AB_hydrolase_fold"/>
</dbReference>
<dbReference type="PANTHER" id="PTHR48081">
    <property type="entry name" value="AB HYDROLASE SUPERFAMILY PROTEIN C4A8.06C"/>
    <property type="match status" value="1"/>
</dbReference>
<evidence type="ECO:0000259" key="2">
    <source>
        <dbReference type="Pfam" id="PF07859"/>
    </source>
</evidence>
<keyword evidence="4" id="KW-1185">Reference proteome</keyword>
<protein>
    <submittedName>
        <fullName evidence="3">Alpha/beta hydrolase</fullName>
    </submittedName>
</protein>
<feature type="domain" description="Alpha/beta hydrolase fold-3" evidence="2">
    <location>
        <begin position="74"/>
        <end position="276"/>
    </location>
</feature>
<dbReference type="Proteomes" id="UP000193040">
    <property type="component" value="Unassembled WGS sequence"/>
</dbReference>
<gene>
    <name evidence="3" type="ORF">B5M45_11215</name>
</gene>
<evidence type="ECO:0000313" key="3">
    <source>
        <dbReference type="EMBL" id="ORJ60839.1"/>
    </source>
</evidence>
<dbReference type="InterPro" id="IPR013094">
    <property type="entry name" value="AB_hydrolase_3"/>
</dbReference>
<dbReference type="SUPFAM" id="SSF53474">
    <property type="entry name" value="alpha/beta-Hydrolases"/>
    <property type="match status" value="1"/>
</dbReference>
<reference evidence="3 4" key="1">
    <citation type="submission" date="2017-03" db="EMBL/GenBank/DDBJ databases">
        <title>Genomic insights into Mycobacterium simiae human colonization.</title>
        <authorList>
            <person name="Steffani J.L."/>
            <person name="Brunck M.E."/>
            <person name="Cruz E."/>
            <person name="Montiel R."/>
            <person name="Barona F."/>
        </authorList>
    </citation>
    <scope>NUCLEOTIDE SEQUENCE [LARGE SCALE GENOMIC DNA]</scope>
    <source>
        <strain evidence="3 4">MsiGto</strain>
    </source>
</reference>
<accession>A0A1X0Y6U7</accession>
<dbReference type="Gene3D" id="3.40.50.1820">
    <property type="entry name" value="alpha/beta hydrolase"/>
    <property type="match status" value="1"/>
</dbReference>
<dbReference type="Pfam" id="PF07859">
    <property type="entry name" value="Abhydrolase_3"/>
    <property type="match status" value="1"/>
</dbReference>
<dbReference type="RefSeq" id="WP_084949898.1">
    <property type="nucleotide sequence ID" value="NZ_MZZM01000016.1"/>
</dbReference>